<evidence type="ECO:0000313" key="2">
    <source>
        <dbReference type="Proteomes" id="UP000248291"/>
    </source>
</evidence>
<gene>
    <name evidence="1" type="ORF">KPSA3_00281</name>
</gene>
<dbReference type="AlphaFoldDB" id="A0AAN4PZ92"/>
<reference evidence="1 2" key="1">
    <citation type="submission" date="2018-04" db="EMBL/GenBank/DDBJ databases">
        <title>Draft genome sequence of Pseudomonas syringae pv. actinidiae biovar 3 strains isolated from kiwifruit in Kagawa prefecture.</title>
        <authorList>
            <person name="Tabuchi M."/>
            <person name="Saito M."/>
            <person name="Fujiwara S."/>
            <person name="Sasa N."/>
            <person name="Akimitsu K."/>
            <person name="Gomi K."/>
            <person name="Konishi-Sugita S."/>
            <person name="Hamano K."/>
            <person name="Kataoka I."/>
        </authorList>
    </citation>
    <scope>NUCLEOTIDE SEQUENCE [LARGE SCALE GENOMIC DNA]</scope>
    <source>
        <strain evidence="1 2">MAFF212211</strain>
    </source>
</reference>
<accession>A0AAN4PZ92</accession>
<dbReference type="Proteomes" id="UP000248291">
    <property type="component" value="Unassembled WGS sequence"/>
</dbReference>
<sequence>MVQPGQQARAQVLAAQAGSVRQQALVRAASAFSPAQPS</sequence>
<comment type="caution">
    <text evidence="1">The sequence shown here is derived from an EMBL/GenBank/DDBJ whole genome shotgun (WGS) entry which is preliminary data.</text>
</comment>
<name>A0AAN4PZ92_PSESF</name>
<dbReference type="EMBL" id="BGKA01000008">
    <property type="protein sequence ID" value="GBH14394.1"/>
    <property type="molecule type" value="Genomic_DNA"/>
</dbReference>
<evidence type="ECO:0000313" key="1">
    <source>
        <dbReference type="EMBL" id="GBH14394.1"/>
    </source>
</evidence>
<organism evidence="1 2">
    <name type="scientific">Pseudomonas syringae pv. actinidiae</name>
    <dbReference type="NCBI Taxonomy" id="103796"/>
    <lineage>
        <taxon>Bacteria</taxon>
        <taxon>Pseudomonadati</taxon>
        <taxon>Pseudomonadota</taxon>
        <taxon>Gammaproteobacteria</taxon>
        <taxon>Pseudomonadales</taxon>
        <taxon>Pseudomonadaceae</taxon>
        <taxon>Pseudomonas</taxon>
        <taxon>Pseudomonas syringae</taxon>
    </lineage>
</organism>
<protein>
    <submittedName>
        <fullName evidence="1">Uncharacterized protein</fullName>
    </submittedName>
</protein>
<proteinExistence type="predicted"/>